<dbReference type="Proteomes" id="UP000611640">
    <property type="component" value="Chromosome"/>
</dbReference>
<accession>A0A7R7HUI7</accession>
<evidence type="ECO:0000256" key="2">
    <source>
        <dbReference type="ARBA" id="ARBA00002632"/>
    </source>
</evidence>
<dbReference type="HAMAP" id="MF_00065">
    <property type="entry name" value="Adenylyl_sulf_kinase"/>
    <property type="match status" value="1"/>
</dbReference>
<evidence type="ECO:0000259" key="10">
    <source>
        <dbReference type="Pfam" id="PF01747"/>
    </source>
</evidence>
<evidence type="ECO:0000256" key="8">
    <source>
        <dbReference type="HAMAP-Rule" id="MF_00065"/>
    </source>
</evidence>
<evidence type="ECO:0000259" key="11">
    <source>
        <dbReference type="Pfam" id="PF14306"/>
    </source>
</evidence>
<keyword evidence="7 8" id="KW-0067">ATP-binding</keyword>
<dbReference type="Pfam" id="PF01747">
    <property type="entry name" value="ATP-sulfurylase"/>
    <property type="match status" value="1"/>
</dbReference>
<dbReference type="EMBL" id="AP023355">
    <property type="protein sequence ID" value="BCJ32977.1"/>
    <property type="molecule type" value="Genomic_DNA"/>
</dbReference>
<dbReference type="InterPro" id="IPR027417">
    <property type="entry name" value="P-loop_NTPase"/>
</dbReference>
<dbReference type="Gene3D" id="3.40.50.300">
    <property type="entry name" value="P-loop containing nucleotide triphosphate hydrolases"/>
    <property type="match status" value="1"/>
</dbReference>
<dbReference type="NCBIfam" id="NF003013">
    <property type="entry name" value="PRK03846.1"/>
    <property type="match status" value="1"/>
</dbReference>
<dbReference type="GO" id="GO:0019379">
    <property type="term" value="P:sulfate assimilation, phosphoadenylyl sulfate reduction by phosphoadenylyl-sulfate reductase (thioredoxin)"/>
    <property type="evidence" value="ECO:0007669"/>
    <property type="project" value="TreeGrafter"/>
</dbReference>
<dbReference type="PANTHER" id="PTHR42700:SF1">
    <property type="entry name" value="SULFATE ADENYLYLTRANSFERASE"/>
    <property type="match status" value="1"/>
</dbReference>
<evidence type="ECO:0000256" key="1">
    <source>
        <dbReference type="ARBA" id="ARBA00001823"/>
    </source>
</evidence>
<dbReference type="SUPFAM" id="SSF88697">
    <property type="entry name" value="PUA domain-like"/>
    <property type="match status" value="1"/>
</dbReference>
<evidence type="ECO:0000256" key="3">
    <source>
        <dbReference type="ARBA" id="ARBA00004806"/>
    </source>
</evidence>
<dbReference type="FunFam" id="3.40.50.300:FF:000802">
    <property type="entry name" value="Sulfate adenylyltransferase"/>
    <property type="match status" value="1"/>
</dbReference>
<dbReference type="CDD" id="cd02027">
    <property type="entry name" value="APSK"/>
    <property type="match status" value="1"/>
</dbReference>
<evidence type="ECO:0000256" key="4">
    <source>
        <dbReference type="ARBA" id="ARBA00012121"/>
    </source>
</evidence>
<dbReference type="GO" id="GO:0005524">
    <property type="term" value="F:ATP binding"/>
    <property type="evidence" value="ECO:0007669"/>
    <property type="project" value="UniProtKB-UniRule"/>
</dbReference>
<protein>
    <recommendedName>
        <fullName evidence="4 8">Adenylyl-sulfate kinase</fullName>
        <ecNumber evidence="4 8">2.7.1.25</ecNumber>
    </recommendedName>
    <alternativeName>
        <fullName evidence="8">APS kinase</fullName>
    </alternativeName>
    <alternativeName>
        <fullName evidence="8">ATP adenosine-5'-phosphosulfate 3'-phosphotransferase</fullName>
    </alternativeName>
    <alternativeName>
        <fullName evidence="8">Adenosine-5'-phosphosulfate kinase</fullName>
    </alternativeName>
</protein>
<dbReference type="NCBIfam" id="TIGR00455">
    <property type="entry name" value="apsK"/>
    <property type="match status" value="1"/>
</dbReference>
<evidence type="ECO:0000256" key="7">
    <source>
        <dbReference type="ARBA" id="ARBA00022840"/>
    </source>
</evidence>
<dbReference type="RefSeq" id="WP_203959943.1">
    <property type="nucleotide sequence ID" value="NZ_AP023355.1"/>
</dbReference>
<feature type="binding site" evidence="8">
    <location>
        <begin position="332"/>
        <end position="339"/>
    </location>
    <ligand>
        <name>ATP</name>
        <dbReference type="ChEBI" id="CHEBI:30616"/>
    </ligand>
</feature>
<reference evidence="12 13" key="1">
    <citation type="submission" date="2020-08" db="EMBL/GenBank/DDBJ databases">
        <title>Whole genome shotgun sequence of Actinocatenispora thailandica NBRC 105041.</title>
        <authorList>
            <person name="Komaki H."/>
            <person name="Tamura T."/>
        </authorList>
    </citation>
    <scope>NUCLEOTIDE SEQUENCE [LARGE SCALE GENOMIC DNA]</scope>
    <source>
        <strain evidence="12 13">NBRC 105041</strain>
    </source>
</reference>
<dbReference type="Pfam" id="PF01583">
    <property type="entry name" value="APS_kinase"/>
    <property type="match status" value="1"/>
</dbReference>
<dbReference type="KEGG" id="atl:Athai_04800"/>
<comment type="pathway">
    <text evidence="3 8">Sulfur metabolism; hydrogen sulfide biosynthesis; sulfite from sulfate: step 2/3.</text>
</comment>
<feature type="domain" description="APS kinase" evidence="9">
    <location>
        <begin position="324"/>
        <end position="477"/>
    </location>
</feature>
<comment type="similarity">
    <text evidence="8">Belongs to the APS kinase family.</text>
</comment>
<organism evidence="12 13">
    <name type="scientific">Actinocatenispora thailandica</name>
    <dbReference type="NCBI Taxonomy" id="227318"/>
    <lineage>
        <taxon>Bacteria</taxon>
        <taxon>Bacillati</taxon>
        <taxon>Actinomycetota</taxon>
        <taxon>Actinomycetes</taxon>
        <taxon>Micromonosporales</taxon>
        <taxon>Micromonosporaceae</taxon>
        <taxon>Actinocatenispora</taxon>
    </lineage>
</organism>
<evidence type="ECO:0000259" key="9">
    <source>
        <dbReference type="Pfam" id="PF01583"/>
    </source>
</evidence>
<keyword evidence="13" id="KW-1185">Reference proteome</keyword>
<dbReference type="PANTHER" id="PTHR42700">
    <property type="entry name" value="SULFATE ADENYLYLTRANSFERASE"/>
    <property type="match status" value="1"/>
</dbReference>
<feature type="domain" description="ATP-sulfurylase PUA-like" evidence="11">
    <location>
        <begin position="18"/>
        <end position="106"/>
    </location>
</feature>
<sequence>MTDWVLPDGVLRDAPSYTPRPAELADLELLLSGAYAPLTGFLAGDDAASVARRGSLADGTPWPVPVTLVVPVEVAERLDPGQPVRRLLILTDPEGAPVAAVEAMELTEVRDGWFRVGGPVRRVGAPEHGAFRRLRRTPEEVRAGLPDGRVLGVIATRPLHRPQLAQIGNAARTIGAHVLVFVPVAGPTPEGLAPEVLVRSILAASDRIPPATIVAVPLASRGDEVRDGLLRARVAANYGATHLLSTGAAVGGAIRVVVPRDFAYDNRDGQWRPMDDVPPRQRRTAMSVDDINDLLDRGSPLPEWHTPPAVARELRKARPPRHQRGLVLLFTGLSGAGKSTVARGVGDALAESGERRATTLDGDVVRRMLSAGLGFSAEDRDRNIRRIGFVAAEVARHGGIALCAPIAPYARTRAEVREMAHAVGGDFVLVHVATPLAVCEERDRKGLYAKARAGMVPAFTGVTDPYEEPTDADLTLDTSKLSVEEAVEEVLDFLVSGGWLDSV</sequence>
<dbReference type="Gene3D" id="3.40.50.620">
    <property type="entry name" value="HUPs"/>
    <property type="match status" value="2"/>
</dbReference>
<dbReference type="AlphaFoldDB" id="A0A7R7HUI7"/>
<dbReference type="InterPro" id="IPR015947">
    <property type="entry name" value="PUA-like_sf"/>
</dbReference>
<comment type="caution">
    <text evidence="8">Lacks conserved residue(s) required for the propagation of feature annotation.</text>
</comment>
<keyword evidence="5 8" id="KW-0808">Transferase</keyword>
<dbReference type="SUPFAM" id="SSF52374">
    <property type="entry name" value="Nucleotidylyl transferase"/>
    <property type="match status" value="1"/>
</dbReference>
<comment type="function">
    <text evidence="2 8">Catalyzes the synthesis of activated sulfate.</text>
</comment>
<dbReference type="InterPro" id="IPR024951">
    <property type="entry name" value="Sulfurylase_cat_dom"/>
</dbReference>
<dbReference type="GO" id="GO:0004020">
    <property type="term" value="F:adenylylsulfate kinase activity"/>
    <property type="evidence" value="ECO:0007669"/>
    <property type="project" value="UniProtKB-UniRule"/>
</dbReference>
<dbReference type="InterPro" id="IPR014729">
    <property type="entry name" value="Rossmann-like_a/b/a_fold"/>
</dbReference>
<dbReference type="GO" id="GO:0004781">
    <property type="term" value="F:sulfate adenylyltransferase (ATP) activity"/>
    <property type="evidence" value="ECO:0007669"/>
    <property type="project" value="InterPro"/>
</dbReference>
<dbReference type="SUPFAM" id="SSF52540">
    <property type="entry name" value="P-loop containing nucleoside triphosphate hydrolases"/>
    <property type="match status" value="1"/>
</dbReference>
<dbReference type="GO" id="GO:0010134">
    <property type="term" value="P:sulfate assimilation via adenylyl sulfate reduction"/>
    <property type="evidence" value="ECO:0007669"/>
    <property type="project" value="TreeGrafter"/>
</dbReference>
<keyword evidence="8" id="KW-0597">Phosphoprotein</keyword>
<dbReference type="InterPro" id="IPR050512">
    <property type="entry name" value="Sulf_AdTrans/APS_kinase"/>
</dbReference>
<gene>
    <name evidence="12" type="primary">sopT</name>
    <name evidence="8" type="synonym">cysC</name>
    <name evidence="12" type="ORF">Athai_04800</name>
</gene>
<dbReference type="InterPro" id="IPR002891">
    <property type="entry name" value="APS"/>
</dbReference>
<evidence type="ECO:0000313" key="12">
    <source>
        <dbReference type="EMBL" id="BCJ32977.1"/>
    </source>
</evidence>
<dbReference type="InterPro" id="IPR025980">
    <property type="entry name" value="ATP-Sase_PUA-like_dom"/>
</dbReference>
<evidence type="ECO:0000256" key="6">
    <source>
        <dbReference type="ARBA" id="ARBA00022741"/>
    </source>
</evidence>
<dbReference type="Gene3D" id="3.10.400.10">
    <property type="entry name" value="Sulfate adenylyltransferase"/>
    <property type="match status" value="1"/>
</dbReference>
<evidence type="ECO:0000313" key="13">
    <source>
        <dbReference type="Proteomes" id="UP000611640"/>
    </source>
</evidence>
<dbReference type="Pfam" id="PF14306">
    <property type="entry name" value="PUA_2"/>
    <property type="match status" value="1"/>
</dbReference>
<dbReference type="GO" id="GO:0070814">
    <property type="term" value="P:hydrogen sulfide biosynthetic process"/>
    <property type="evidence" value="ECO:0007669"/>
    <property type="project" value="UniProtKB-UniRule"/>
</dbReference>
<dbReference type="GO" id="GO:0005737">
    <property type="term" value="C:cytoplasm"/>
    <property type="evidence" value="ECO:0007669"/>
    <property type="project" value="TreeGrafter"/>
</dbReference>
<proteinExistence type="inferred from homology"/>
<name>A0A7R7HUI7_9ACTN</name>
<dbReference type="InterPro" id="IPR059117">
    <property type="entry name" value="APS_kinase_dom"/>
</dbReference>
<dbReference type="EC" id="2.7.1.25" evidence="4 8"/>
<feature type="domain" description="Sulphate adenylyltransferase catalytic" evidence="10">
    <location>
        <begin position="133"/>
        <end position="244"/>
    </location>
</feature>
<keyword evidence="8" id="KW-0418">Kinase</keyword>
<evidence type="ECO:0000256" key="5">
    <source>
        <dbReference type="ARBA" id="ARBA00022679"/>
    </source>
</evidence>
<keyword evidence="6 8" id="KW-0547">Nucleotide-binding</keyword>
<keyword evidence="12" id="KW-0548">Nucleotidyltransferase</keyword>
<dbReference type="UniPathway" id="UPA00140">
    <property type="reaction ID" value="UER00205"/>
</dbReference>
<comment type="catalytic activity">
    <reaction evidence="1 8">
        <text>adenosine 5'-phosphosulfate + ATP = 3'-phosphoadenylyl sulfate + ADP + H(+)</text>
        <dbReference type="Rhea" id="RHEA:24152"/>
        <dbReference type="ChEBI" id="CHEBI:15378"/>
        <dbReference type="ChEBI" id="CHEBI:30616"/>
        <dbReference type="ChEBI" id="CHEBI:58243"/>
        <dbReference type="ChEBI" id="CHEBI:58339"/>
        <dbReference type="ChEBI" id="CHEBI:456216"/>
        <dbReference type="EC" id="2.7.1.25"/>
    </reaction>
</comment>